<proteinExistence type="predicted"/>
<dbReference type="EMBL" id="KB644408">
    <property type="protein sequence ID" value="EPS25911.1"/>
    <property type="molecule type" value="Genomic_DNA"/>
</dbReference>
<evidence type="ECO:0000313" key="1">
    <source>
        <dbReference type="EMBL" id="EPS25911.1"/>
    </source>
</evidence>
<dbReference type="AlphaFoldDB" id="S7ZB62"/>
<sequence length="97" mass="10782">MAERPPEFRTRSLRPGKTIFIAYSGCGRCCHSPRDAKIIDFRSGTNDQSNLRLSASSQLERCLREQVESFPSPSSLLSLMRILNGVFAPRGKLPPCA</sequence>
<reference evidence="1 2" key="1">
    <citation type="journal article" date="2013" name="PLoS ONE">
        <title>Genomic and secretomic analyses reveal unique features of the lignocellulolytic enzyme system of Penicillium decumbens.</title>
        <authorList>
            <person name="Liu G."/>
            <person name="Zhang L."/>
            <person name="Wei X."/>
            <person name="Zou G."/>
            <person name="Qin Y."/>
            <person name="Ma L."/>
            <person name="Li J."/>
            <person name="Zheng H."/>
            <person name="Wang S."/>
            <person name="Wang C."/>
            <person name="Xun L."/>
            <person name="Zhao G.-P."/>
            <person name="Zhou Z."/>
            <person name="Qu Y."/>
        </authorList>
    </citation>
    <scope>NUCLEOTIDE SEQUENCE [LARGE SCALE GENOMIC DNA]</scope>
    <source>
        <strain evidence="2">114-2 / CGMCC 5302</strain>
    </source>
</reference>
<protein>
    <submittedName>
        <fullName evidence="1">Uncharacterized protein</fullName>
    </submittedName>
</protein>
<accession>S7ZB62</accession>
<gene>
    <name evidence="1" type="ORF">PDE_00847</name>
</gene>
<evidence type="ECO:0000313" key="2">
    <source>
        <dbReference type="Proteomes" id="UP000019376"/>
    </source>
</evidence>
<organism evidence="1 2">
    <name type="scientific">Penicillium oxalicum (strain 114-2 / CGMCC 5302)</name>
    <name type="common">Penicillium decumbens</name>
    <dbReference type="NCBI Taxonomy" id="933388"/>
    <lineage>
        <taxon>Eukaryota</taxon>
        <taxon>Fungi</taxon>
        <taxon>Dikarya</taxon>
        <taxon>Ascomycota</taxon>
        <taxon>Pezizomycotina</taxon>
        <taxon>Eurotiomycetes</taxon>
        <taxon>Eurotiomycetidae</taxon>
        <taxon>Eurotiales</taxon>
        <taxon>Aspergillaceae</taxon>
        <taxon>Penicillium</taxon>
    </lineage>
</organism>
<name>S7ZB62_PENO1</name>
<dbReference type="HOGENOM" id="CLU_2347399_0_0_1"/>
<keyword evidence="2" id="KW-1185">Reference proteome</keyword>
<dbReference type="Proteomes" id="UP000019376">
    <property type="component" value="Unassembled WGS sequence"/>
</dbReference>